<evidence type="ECO:0000256" key="2">
    <source>
        <dbReference type="ARBA" id="ARBA00022676"/>
    </source>
</evidence>
<dbReference type="InterPro" id="IPR011042">
    <property type="entry name" value="6-blade_b-propeller_TolB-like"/>
</dbReference>
<dbReference type="Pfam" id="PF01436">
    <property type="entry name" value="NHL"/>
    <property type="match status" value="2"/>
</dbReference>
<comment type="catalytic activity">
    <reaction evidence="6 8">
        <text>L-arginyl-[protein] + NAD(+) = N(omega)-(ADP-D-ribosyl)-L-arginyl-[protein] + nicotinamide + H(+)</text>
        <dbReference type="Rhea" id="RHEA:19149"/>
        <dbReference type="Rhea" id="RHEA-COMP:10532"/>
        <dbReference type="Rhea" id="RHEA-COMP:15087"/>
        <dbReference type="ChEBI" id="CHEBI:15378"/>
        <dbReference type="ChEBI" id="CHEBI:17154"/>
        <dbReference type="ChEBI" id="CHEBI:29965"/>
        <dbReference type="ChEBI" id="CHEBI:57540"/>
        <dbReference type="ChEBI" id="CHEBI:142554"/>
        <dbReference type="EC" id="2.4.2.31"/>
    </reaction>
</comment>
<dbReference type="GO" id="GO:0106274">
    <property type="term" value="F:NAD+-protein-arginine ADP-ribosyltransferase activity"/>
    <property type="evidence" value="ECO:0007669"/>
    <property type="project" value="UniProtKB-EC"/>
</dbReference>
<dbReference type="InterPro" id="IPR000768">
    <property type="entry name" value="ART"/>
</dbReference>
<dbReference type="GO" id="GO:0000209">
    <property type="term" value="P:protein polyubiquitination"/>
    <property type="evidence" value="ECO:0007669"/>
    <property type="project" value="TreeGrafter"/>
</dbReference>
<dbReference type="EMBL" id="CAJNOQ010001032">
    <property type="protein sequence ID" value="CAF0861946.1"/>
    <property type="molecule type" value="Genomic_DNA"/>
</dbReference>
<feature type="repeat" description="NHL" evidence="7">
    <location>
        <begin position="487"/>
        <end position="524"/>
    </location>
</feature>
<evidence type="ECO:0000256" key="7">
    <source>
        <dbReference type="PROSITE-ProRule" id="PRU00504"/>
    </source>
</evidence>
<dbReference type="CDD" id="cd05819">
    <property type="entry name" value="NHL"/>
    <property type="match status" value="1"/>
</dbReference>
<evidence type="ECO:0000256" key="3">
    <source>
        <dbReference type="ARBA" id="ARBA00022679"/>
    </source>
</evidence>
<evidence type="ECO:0000256" key="1">
    <source>
        <dbReference type="ARBA" id="ARBA00009558"/>
    </source>
</evidence>
<dbReference type="Proteomes" id="UP000663829">
    <property type="component" value="Unassembled WGS sequence"/>
</dbReference>
<keyword evidence="11" id="KW-1185">Reference proteome</keyword>
<keyword evidence="5" id="KW-0677">Repeat</keyword>
<dbReference type="GO" id="GO:0043161">
    <property type="term" value="P:proteasome-mediated ubiquitin-dependent protein catabolic process"/>
    <property type="evidence" value="ECO:0007669"/>
    <property type="project" value="TreeGrafter"/>
</dbReference>
<dbReference type="Gene3D" id="3.90.176.10">
    <property type="entry name" value="Toxin ADP-ribosyltransferase, Chain A, domain 1"/>
    <property type="match status" value="1"/>
</dbReference>
<dbReference type="PANTHER" id="PTHR24104:SF25">
    <property type="entry name" value="PROTEIN LIN-41"/>
    <property type="match status" value="1"/>
</dbReference>
<keyword evidence="4" id="KW-0548">Nucleotidyltransferase</keyword>
<evidence type="ECO:0000313" key="9">
    <source>
        <dbReference type="EMBL" id="CAF0861946.1"/>
    </source>
</evidence>
<evidence type="ECO:0000313" key="11">
    <source>
        <dbReference type="Proteomes" id="UP000663829"/>
    </source>
</evidence>
<dbReference type="InterPro" id="IPR050952">
    <property type="entry name" value="TRIM-NHL_E3_ligases"/>
</dbReference>
<dbReference type="PROSITE" id="PS51125">
    <property type="entry name" value="NHL"/>
    <property type="match status" value="1"/>
</dbReference>
<proteinExistence type="inferred from homology"/>
<organism evidence="9 11">
    <name type="scientific">Didymodactylos carnosus</name>
    <dbReference type="NCBI Taxonomy" id="1234261"/>
    <lineage>
        <taxon>Eukaryota</taxon>
        <taxon>Metazoa</taxon>
        <taxon>Spiralia</taxon>
        <taxon>Gnathifera</taxon>
        <taxon>Rotifera</taxon>
        <taxon>Eurotatoria</taxon>
        <taxon>Bdelloidea</taxon>
        <taxon>Philodinida</taxon>
        <taxon>Philodinidae</taxon>
        <taxon>Didymodactylos</taxon>
    </lineage>
</organism>
<dbReference type="Gene3D" id="2.120.10.30">
    <property type="entry name" value="TolB, C-terminal domain"/>
    <property type="match status" value="2"/>
</dbReference>
<dbReference type="InterPro" id="IPR001258">
    <property type="entry name" value="NHL_repeat"/>
</dbReference>
<comment type="similarity">
    <text evidence="1 8">Belongs to the Arg-specific ADP-ribosyltransferase family.</text>
</comment>
<protein>
    <recommendedName>
        <fullName evidence="8">NAD(P)(+)--arginine ADP-ribosyltransferase</fullName>
        <ecNumber evidence="8">2.4.2.31</ecNumber>
    </recommendedName>
    <alternativeName>
        <fullName evidence="8">Mono(ADP-ribosyl)transferase</fullName>
    </alternativeName>
</protein>
<evidence type="ECO:0000256" key="8">
    <source>
        <dbReference type="RuleBase" id="RU361228"/>
    </source>
</evidence>
<dbReference type="SUPFAM" id="SSF101898">
    <property type="entry name" value="NHL repeat"/>
    <property type="match status" value="1"/>
</dbReference>
<dbReference type="SUPFAM" id="SSF56399">
    <property type="entry name" value="ADP-ribosylation"/>
    <property type="match status" value="1"/>
</dbReference>
<dbReference type="Pfam" id="PF01129">
    <property type="entry name" value="ART"/>
    <property type="match status" value="1"/>
</dbReference>
<dbReference type="Proteomes" id="UP000681722">
    <property type="component" value="Unassembled WGS sequence"/>
</dbReference>
<name>A0A813X5E1_9BILA</name>
<dbReference type="GO" id="GO:0061630">
    <property type="term" value="F:ubiquitin protein ligase activity"/>
    <property type="evidence" value="ECO:0007669"/>
    <property type="project" value="TreeGrafter"/>
</dbReference>
<dbReference type="EC" id="2.4.2.31" evidence="8"/>
<gene>
    <name evidence="9" type="ORF">GPM918_LOCUS6635</name>
    <name evidence="10" type="ORF">SRO942_LOCUS6635</name>
</gene>
<dbReference type="GO" id="GO:0008270">
    <property type="term" value="F:zinc ion binding"/>
    <property type="evidence" value="ECO:0007669"/>
    <property type="project" value="UniProtKB-KW"/>
</dbReference>
<dbReference type="AlphaFoldDB" id="A0A813X5E1"/>
<dbReference type="Gene3D" id="2.40.10.500">
    <property type="match status" value="1"/>
</dbReference>
<keyword evidence="3 8" id="KW-0808">Transferase</keyword>
<dbReference type="EMBL" id="CAJOBC010001032">
    <property type="protein sequence ID" value="CAF3649591.1"/>
    <property type="molecule type" value="Genomic_DNA"/>
</dbReference>
<sequence length="524" mass="59320">MPIEGYEKMPLVSLEEAVNPLRPFLPDIQRKVWVAKQNCGNPSDGLSSDESASICLYTMEWEPHEECLYIILNANLRDKNRKKLKPWLLYLKLFLTALARLPSARRFVYRGIRRDMRKDYVKGQTVIWWGFSSCTSTMDVLENEQFLGSTGTRTLFTIECDSGKDIQHHSLFAEENEILLPAARQFKVTSCLNQGEDLYLIQLKEIDPPFPLIELVPTNMKVVFQRIQDARWSQHGVTVAGHGRSDGTHQLVAPHGLYVADDDTVYIADTFNHRIVEWKSGVTSVQVVAGGNGEGNRADQLSRPVDVIVDKETDSLIICDEGNRRVMRWARRSPTSGEIIIENIDCRGLTMDDQRFLYVSDWKSNEVRRYRVGETNGTVVAGGNGKGDRLNQLNHHPTYVFVDQDYSVYVSDNENHRVMKWVKGAKEGIVVAGGQGKGDALTQLSFPRGVFVDLLGTVYVADYGNHQVVRWCNGETQGKVIVGGNGRGDKANQFYHLEGLFFDRHGNLYVADWGNNRVQRFSIE</sequence>
<dbReference type="OrthoDB" id="423533at2759"/>
<dbReference type="GO" id="GO:0016779">
    <property type="term" value="F:nucleotidyltransferase activity"/>
    <property type="evidence" value="ECO:0007669"/>
    <property type="project" value="UniProtKB-KW"/>
</dbReference>
<dbReference type="PANTHER" id="PTHR24104">
    <property type="entry name" value="E3 UBIQUITIN-PROTEIN LIGASE NHLRC1-RELATED"/>
    <property type="match status" value="1"/>
</dbReference>
<accession>A0A813X5E1</accession>
<evidence type="ECO:0000256" key="4">
    <source>
        <dbReference type="ARBA" id="ARBA00022695"/>
    </source>
</evidence>
<keyword evidence="2 8" id="KW-0328">Glycosyltransferase</keyword>
<evidence type="ECO:0000256" key="6">
    <source>
        <dbReference type="ARBA" id="ARBA00047597"/>
    </source>
</evidence>
<dbReference type="PROSITE" id="PS51996">
    <property type="entry name" value="TR_MART"/>
    <property type="match status" value="1"/>
</dbReference>
<evidence type="ECO:0000256" key="5">
    <source>
        <dbReference type="ARBA" id="ARBA00022737"/>
    </source>
</evidence>
<keyword evidence="8" id="KW-0521">NADP</keyword>
<keyword evidence="8" id="KW-0520">NAD</keyword>
<evidence type="ECO:0000313" key="10">
    <source>
        <dbReference type="EMBL" id="CAF3649591.1"/>
    </source>
</evidence>
<comment type="caution">
    <text evidence="9">The sequence shown here is derived from an EMBL/GenBank/DDBJ whole genome shotgun (WGS) entry which is preliminary data.</text>
</comment>
<reference evidence="9" key="1">
    <citation type="submission" date="2021-02" db="EMBL/GenBank/DDBJ databases">
        <authorList>
            <person name="Nowell W R."/>
        </authorList>
    </citation>
    <scope>NUCLEOTIDE SEQUENCE</scope>
</reference>